<evidence type="ECO:0000313" key="3">
    <source>
        <dbReference type="Proteomes" id="UP000709336"/>
    </source>
</evidence>
<comment type="similarity">
    <text evidence="1">Belongs to the transposase 8 family.</text>
</comment>
<accession>A0ABX1R6D0</accession>
<dbReference type="InterPro" id="IPR036388">
    <property type="entry name" value="WH-like_DNA-bd_sf"/>
</dbReference>
<proteinExistence type="inferred from homology"/>
<sequence>MVKILKIKESGIKVADICRLYGISEQTFYRWQSKYSGMESGDIKRLKLMEEENR</sequence>
<dbReference type="InterPro" id="IPR009057">
    <property type="entry name" value="Homeodomain-like_sf"/>
</dbReference>
<dbReference type="EMBL" id="JAATNW010000008">
    <property type="protein sequence ID" value="NMH61373.1"/>
    <property type="molecule type" value="Genomic_DNA"/>
</dbReference>
<name>A0ABX1R6D0_9ALTE</name>
<dbReference type="PANTHER" id="PTHR33609:SF1">
    <property type="entry name" value="TRANSPOSASE"/>
    <property type="match status" value="1"/>
</dbReference>
<dbReference type="SUPFAM" id="SSF46689">
    <property type="entry name" value="Homeodomain-like"/>
    <property type="match status" value="1"/>
</dbReference>
<organism evidence="2 3">
    <name type="scientific">Alteromonas ponticola</name>
    <dbReference type="NCBI Taxonomy" id="2720613"/>
    <lineage>
        <taxon>Bacteria</taxon>
        <taxon>Pseudomonadati</taxon>
        <taxon>Pseudomonadota</taxon>
        <taxon>Gammaproteobacteria</taxon>
        <taxon>Alteromonadales</taxon>
        <taxon>Alteromonadaceae</taxon>
        <taxon>Alteromonas/Salinimonas group</taxon>
        <taxon>Alteromonas</taxon>
    </lineage>
</organism>
<dbReference type="Gene3D" id="1.10.10.10">
    <property type="entry name" value="Winged helix-like DNA-binding domain superfamily/Winged helix DNA-binding domain"/>
    <property type="match status" value="1"/>
</dbReference>
<dbReference type="PANTHER" id="PTHR33609">
    <property type="entry name" value="LOW CALCIUM RESPONSE LOCUS PROTEIN S"/>
    <property type="match status" value="1"/>
</dbReference>
<dbReference type="InterPro" id="IPR052546">
    <property type="entry name" value="Transposase_8_domain"/>
</dbReference>
<evidence type="ECO:0000256" key="1">
    <source>
        <dbReference type="ARBA" id="ARBA00009964"/>
    </source>
</evidence>
<dbReference type="InterPro" id="IPR002514">
    <property type="entry name" value="Transposase_8"/>
</dbReference>
<dbReference type="Proteomes" id="UP000709336">
    <property type="component" value="Unassembled WGS sequence"/>
</dbReference>
<gene>
    <name evidence="2" type="ORF">HCJ96_15180</name>
</gene>
<reference evidence="2 3" key="1">
    <citation type="submission" date="2020-03" db="EMBL/GenBank/DDBJ databases">
        <title>Alteromonas ponticola sp. nov., isolated from seawater.</title>
        <authorList>
            <person name="Yoon J.-H."/>
            <person name="Kim Y.-O."/>
        </authorList>
    </citation>
    <scope>NUCLEOTIDE SEQUENCE [LARGE SCALE GENOMIC DNA]</scope>
    <source>
        <strain evidence="2 3">MYP5</strain>
    </source>
</reference>
<protein>
    <submittedName>
        <fullName evidence="2">Transposase</fullName>
    </submittedName>
</protein>
<evidence type="ECO:0000313" key="2">
    <source>
        <dbReference type="EMBL" id="NMH61373.1"/>
    </source>
</evidence>
<comment type="caution">
    <text evidence="2">The sequence shown here is derived from an EMBL/GenBank/DDBJ whole genome shotgun (WGS) entry which is preliminary data.</text>
</comment>
<dbReference type="Pfam" id="PF01527">
    <property type="entry name" value="HTH_Tnp_1"/>
    <property type="match status" value="1"/>
</dbReference>
<keyword evidence="3" id="KW-1185">Reference proteome</keyword>